<evidence type="ECO:0000313" key="2">
    <source>
        <dbReference type="Proteomes" id="UP000258798"/>
    </source>
</evidence>
<proteinExistence type="predicted"/>
<name>A0AAX2NLU3_KLEPN</name>
<organism evidence="1 2">
    <name type="scientific">Klebsiella pneumoniae</name>
    <dbReference type="NCBI Taxonomy" id="573"/>
    <lineage>
        <taxon>Bacteria</taxon>
        <taxon>Pseudomonadati</taxon>
        <taxon>Pseudomonadota</taxon>
        <taxon>Gammaproteobacteria</taxon>
        <taxon>Enterobacterales</taxon>
        <taxon>Enterobacteriaceae</taxon>
        <taxon>Klebsiella/Raoultella group</taxon>
        <taxon>Klebsiella</taxon>
        <taxon>Klebsiella pneumoniae complex</taxon>
    </lineage>
</organism>
<dbReference type="EMBL" id="UJRG01000034">
    <property type="protein sequence ID" value="SWT22998.1"/>
    <property type="molecule type" value="Genomic_DNA"/>
</dbReference>
<accession>A0AAX2NLU3</accession>
<sequence>MSAVWKGVFQAASNFHHVAGINRHDHRLIDGFADTGCCRISLGIKQVVTILQLTTHNEKTPPCLAVFFKVFTTVGPDALKGPELAISIKQRDHNVAPLISFKAVSGNDLFVFQVCQISRGIRKPVIFFHQPVSGLIKLIRLRCSSLFTPCRSISTEHGHLFRVRGCAGRYPFLNFTTVLIVPVPPCRSAIQKGGIHPLS</sequence>
<comment type="caution">
    <text evidence="1">The sequence shown here is derived from an EMBL/GenBank/DDBJ whole genome shotgun (WGS) entry which is preliminary data.</text>
</comment>
<protein>
    <submittedName>
        <fullName evidence="1">Uncharacterized protein</fullName>
    </submittedName>
</protein>
<dbReference type="AlphaFoldDB" id="A0AAX2NLU3"/>
<dbReference type="Proteomes" id="UP000258798">
    <property type="component" value="Unassembled WGS sequence"/>
</dbReference>
<reference evidence="1 2" key="1">
    <citation type="submission" date="2018-08" db="EMBL/GenBank/DDBJ databases">
        <authorList>
            <consortium name="Pathogen Informatics"/>
        </authorList>
    </citation>
    <scope>NUCLEOTIDE SEQUENCE [LARGE SCALE GENOMIC DNA]</scope>
    <source>
        <strain evidence="1 2">EuSCAPE_TR125</strain>
    </source>
</reference>
<gene>
    <name evidence="1" type="ORF">SAMEA3729652_05057</name>
</gene>
<evidence type="ECO:0000313" key="1">
    <source>
        <dbReference type="EMBL" id="SWT22998.1"/>
    </source>
</evidence>